<organism evidence="2 3">
    <name type="scientific">Campylobacter geochelonis</name>
    <dbReference type="NCBI Taxonomy" id="1780362"/>
    <lineage>
        <taxon>Bacteria</taxon>
        <taxon>Pseudomonadati</taxon>
        <taxon>Campylobacterota</taxon>
        <taxon>Epsilonproteobacteria</taxon>
        <taxon>Campylobacterales</taxon>
        <taxon>Campylobacteraceae</taxon>
        <taxon>Campylobacter</taxon>
    </lineage>
</organism>
<gene>
    <name evidence="2" type="ORF">ERS672216_01265</name>
</gene>
<dbReference type="OrthoDB" id="5995861at2"/>
<name>A0A128EGW4_9BACT</name>
<protein>
    <recommendedName>
        <fullName evidence="4">Nickel uptake substrate-specific transmembrane region</fullName>
    </recommendedName>
</protein>
<accession>A0A128EGW4</accession>
<reference evidence="2 3" key="1">
    <citation type="submission" date="2016-02" db="EMBL/GenBank/DDBJ databases">
        <authorList>
            <consortium name="Pathogen Informatics"/>
        </authorList>
    </citation>
    <scope>NUCLEOTIDE SEQUENCE [LARGE SCALE GENOMIC DNA]</scope>
    <source>
        <strain evidence="2 3">RC20</strain>
    </source>
</reference>
<keyword evidence="3" id="KW-1185">Reference proteome</keyword>
<dbReference type="EMBL" id="FIZP01000006">
    <property type="protein sequence ID" value="CZE48169.1"/>
    <property type="molecule type" value="Genomic_DNA"/>
</dbReference>
<dbReference type="AlphaFoldDB" id="A0A128EGW4"/>
<evidence type="ECO:0008006" key="4">
    <source>
        <dbReference type="Google" id="ProtNLM"/>
    </source>
</evidence>
<sequence>MKKAIVGFLTILAIFGMANAHEIWLEKDANVTNLYFGHFPGHKDGVKNIKAEITYPKDALKSKKTQENKIEFNLANNGDFAIEEIRHYNKNSKLLKDFRVVIFARDGRSQSVNLTKFDIVPTEPNSNTFNLYFDGKPLEKGVLNVIAPNGWSKNFKIKNKVATIDTPWDGRYIIKASYEEMSEHKFDDIDFKSIKYSTTLSFIK</sequence>
<feature type="signal peptide" evidence="1">
    <location>
        <begin position="1"/>
        <end position="20"/>
    </location>
</feature>
<evidence type="ECO:0000313" key="3">
    <source>
        <dbReference type="Proteomes" id="UP000069632"/>
    </source>
</evidence>
<dbReference type="RefSeq" id="WP_075540306.1">
    <property type="nucleotide sequence ID" value="NZ_CP053844.1"/>
</dbReference>
<feature type="chain" id="PRO_5007281522" description="Nickel uptake substrate-specific transmembrane region" evidence="1">
    <location>
        <begin position="21"/>
        <end position="204"/>
    </location>
</feature>
<evidence type="ECO:0000313" key="2">
    <source>
        <dbReference type="EMBL" id="CZE48169.1"/>
    </source>
</evidence>
<proteinExistence type="predicted"/>
<keyword evidence="1" id="KW-0732">Signal</keyword>
<evidence type="ECO:0000256" key="1">
    <source>
        <dbReference type="SAM" id="SignalP"/>
    </source>
</evidence>
<dbReference type="Proteomes" id="UP000069632">
    <property type="component" value="Unassembled WGS sequence"/>
</dbReference>